<dbReference type="AlphaFoldDB" id="A0A7H0K141"/>
<evidence type="ECO:0000313" key="1">
    <source>
        <dbReference type="EMBL" id="MBC3178459.1"/>
    </source>
</evidence>
<dbReference type="Gene3D" id="3.90.1140.10">
    <property type="entry name" value="Cyclic phosphodiesterase"/>
    <property type="match status" value="1"/>
</dbReference>
<dbReference type="EMBL" id="CP061032">
    <property type="protein sequence ID" value="QNP91007.1"/>
    <property type="molecule type" value="Genomic_DNA"/>
</dbReference>
<dbReference type="KEGG" id="cluj:IAU68_04395"/>
<gene>
    <name evidence="1" type="ORF">H7348_03900</name>
    <name evidence="2" type="ORF">IAU68_04395</name>
</gene>
<evidence type="ECO:0000313" key="3">
    <source>
        <dbReference type="Proteomes" id="UP000516235"/>
    </source>
</evidence>
<protein>
    <submittedName>
        <fullName evidence="2">2'-5' RNA ligase</fullName>
    </submittedName>
</protein>
<dbReference type="RefSeq" id="WP_171193554.1">
    <property type="nucleotide sequence ID" value="NZ_CP061032.1"/>
</dbReference>
<evidence type="ECO:0000313" key="2">
    <source>
        <dbReference type="EMBL" id="QNP91007.1"/>
    </source>
</evidence>
<dbReference type="GO" id="GO:0016874">
    <property type="term" value="F:ligase activity"/>
    <property type="evidence" value="ECO:0007669"/>
    <property type="project" value="UniProtKB-KW"/>
</dbReference>
<dbReference type="Proteomes" id="UP000642876">
    <property type="component" value="Unassembled WGS sequence"/>
</dbReference>
<dbReference type="EMBL" id="JACMYE010000003">
    <property type="protein sequence ID" value="MBC3178459.1"/>
    <property type="molecule type" value="Genomic_DNA"/>
</dbReference>
<keyword evidence="4" id="KW-1185">Reference proteome</keyword>
<accession>A0A7H0K141</accession>
<reference evidence="3 4" key="1">
    <citation type="submission" date="2020-08" db="EMBL/GenBank/DDBJ databases">
        <title>novel species in genus Corynebacterium.</title>
        <authorList>
            <person name="Zhang G."/>
        </authorList>
    </citation>
    <scope>NUCLEOTIDE SEQUENCE [LARGE SCALE GENOMIC DNA]</scope>
    <source>
        <strain evidence="3 4">zg-917</strain>
        <strain evidence="2">Zg-917</strain>
    </source>
</reference>
<proteinExistence type="predicted"/>
<organism evidence="2 3">
    <name type="scientific">Corynebacterium lujinxingii</name>
    <dbReference type="NCBI Taxonomy" id="2763010"/>
    <lineage>
        <taxon>Bacteria</taxon>
        <taxon>Bacillati</taxon>
        <taxon>Actinomycetota</taxon>
        <taxon>Actinomycetes</taxon>
        <taxon>Mycobacteriales</taxon>
        <taxon>Corynebacteriaceae</taxon>
        <taxon>Corynebacterium</taxon>
    </lineage>
</organism>
<dbReference type="Proteomes" id="UP000516235">
    <property type="component" value="Chromosome"/>
</dbReference>
<dbReference type="SUPFAM" id="SSF55144">
    <property type="entry name" value="LigT-like"/>
    <property type="match status" value="1"/>
</dbReference>
<name>A0A7H0K141_9CORY</name>
<keyword evidence="2" id="KW-0436">Ligase</keyword>
<dbReference type="InterPro" id="IPR009097">
    <property type="entry name" value="Cyclic_Pdiesterase"/>
</dbReference>
<evidence type="ECO:0000313" key="4">
    <source>
        <dbReference type="Proteomes" id="UP000642876"/>
    </source>
</evidence>
<sequence>MSVVLSFVNSGPDSTLAGVSPENILLRLPEQEEQAVREIYAALAERGLPEQRQRPHISVTFAPTMHRRAIGEAAALLPPVLPSALRRTGVVIFGTKSKQTVAWLLEAPDDLERAAQQVSAANPEGRGPRWIPHLTMGLRIPKAVVPDYIAALAEVTSPHFKDLTADHAAFYQPSLGTELKL</sequence>